<accession>A0A7J8DBL5</accession>
<dbReference type="Proteomes" id="UP000550707">
    <property type="component" value="Unassembled WGS sequence"/>
</dbReference>
<sequence>MARSRRVRSKNSTTFLKGTCIYSFNWIMSD</sequence>
<proteinExistence type="predicted"/>
<evidence type="ECO:0000313" key="1">
    <source>
        <dbReference type="EMBL" id="KAF6420528.1"/>
    </source>
</evidence>
<protein>
    <submittedName>
        <fullName evidence="1">Kinesin family member 15</fullName>
    </submittedName>
</protein>
<evidence type="ECO:0000313" key="2">
    <source>
        <dbReference type="Proteomes" id="UP000550707"/>
    </source>
</evidence>
<name>A0A7J8DBL5_MOLMO</name>
<comment type="caution">
    <text evidence="1">The sequence shown here is derived from an EMBL/GenBank/DDBJ whole genome shotgun (WGS) entry which is preliminary data.</text>
</comment>
<reference evidence="1 2" key="1">
    <citation type="journal article" date="2020" name="Nature">
        <title>Six reference-quality genomes reveal evolution of bat adaptations.</title>
        <authorList>
            <person name="Jebb D."/>
            <person name="Huang Z."/>
            <person name="Pippel M."/>
            <person name="Hughes G.M."/>
            <person name="Lavrichenko K."/>
            <person name="Devanna P."/>
            <person name="Winkler S."/>
            <person name="Jermiin L.S."/>
            <person name="Skirmuntt E.C."/>
            <person name="Katzourakis A."/>
            <person name="Burkitt-Gray L."/>
            <person name="Ray D.A."/>
            <person name="Sullivan K.A.M."/>
            <person name="Roscito J.G."/>
            <person name="Kirilenko B.M."/>
            <person name="Davalos L.M."/>
            <person name="Corthals A.P."/>
            <person name="Power M.L."/>
            <person name="Jones G."/>
            <person name="Ransome R.D."/>
            <person name="Dechmann D.K.N."/>
            <person name="Locatelli A.G."/>
            <person name="Puechmaille S.J."/>
            <person name="Fedrigo O."/>
            <person name="Jarvis E.D."/>
            <person name="Hiller M."/>
            <person name="Vernes S.C."/>
            <person name="Myers E.W."/>
            <person name="Teeling E.C."/>
        </authorList>
    </citation>
    <scope>NUCLEOTIDE SEQUENCE [LARGE SCALE GENOMIC DNA]</scope>
    <source>
        <strain evidence="1">MMolMol1</strain>
        <tissue evidence="1">Muscle</tissue>
    </source>
</reference>
<keyword evidence="2" id="KW-1185">Reference proteome</keyword>
<organism evidence="1 2">
    <name type="scientific">Molossus molossus</name>
    <name type="common">Pallas' mastiff bat</name>
    <name type="synonym">Vespertilio molossus</name>
    <dbReference type="NCBI Taxonomy" id="27622"/>
    <lineage>
        <taxon>Eukaryota</taxon>
        <taxon>Metazoa</taxon>
        <taxon>Chordata</taxon>
        <taxon>Craniata</taxon>
        <taxon>Vertebrata</taxon>
        <taxon>Euteleostomi</taxon>
        <taxon>Mammalia</taxon>
        <taxon>Eutheria</taxon>
        <taxon>Laurasiatheria</taxon>
        <taxon>Chiroptera</taxon>
        <taxon>Yangochiroptera</taxon>
        <taxon>Molossidae</taxon>
        <taxon>Molossus</taxon>
    </lineage>
</organism>
<dbReference type="AlphaFoldDB" id="A0A7J8DBL5"/>
<gene>
    <name evidence="1" type="ORF">HJG59_007285</name>
</gene>
<dbReference type="EMBL" id="JACASF010000018">
    <property type="protein sequence ID" value="KAF6420528.1"/>
    <property type="molecule type" value="Genomic_DNA"/>
</dbReference>